<evidence type="ECO:0000256" key="1">
    <source>
        <dbReference type="SAM" id="MobiDB-lite"/>
    </source>
</evidence>
<proteinExistence type="predicted"/>
<evidence type="ECO:0000313" key="2">
    <source>
        <dbReference type="EMBL" id="GAA0171071.1"/>
    </source>
</evidence>
<feature type="compositionally biased region" description="Basic and acidic residues" evidence="1">
    <location>
        <begin position="12"/>
        <end position="21"/>
    </location>
</feature>
<dbReference type="EMBL" id="BAABME010024879">
    <property type="protein sequence ID" value="GAA0171071.1"/>
    <property type="molecule type" value="Genomic_DNA"/>
</dbReference>
<organism evidence="2 3">
    <name type="scientific">Lithospermum erythrorhizon</name>
    <name type="common">Purple gromwell</name>
    <name type="synonym">Lithospermum officinale var. erythrorhizon</name>
    <dbReference type="NCBI Taxonomy" id="34254"/>
    <lineage>
        <taxon>Eukaryota</taxon>
        <taxon>Viridiplantae</taxon>
        <taxon>Streptophyta</taxon>
        <taxon>Embryophyta</taxon>
        <taxon>Tracheophyta</taxon>
        <taxon>Spermatophyta</taxon>
        <taxon>Magnoliopsida</taxon>
        <taxon>eudicotyledons</taxon>
        <taxon>Gunneridae</taxon>
        <taxon>Pentapetalae</taxon>
        <taxon>asterids</taxon>
        <taxon>lamiids</taxon>
        <taxon>Boraginales</taxon>
        <taxon>Boraginaceae</taxon>
        <taxon>Boraginoideae</taxon>
        <taxon>Lithospermeae</taxon>
        <taxon>Lithospermum</taxon>
    </lineage>
</organism>
<evidence type="ECO:0000313" key="3">
    <source>
        <dbReference type="Proteomes" id="UP001454036"/>
    </source>
</evidence>
<accession>A0AAV3R605</accession>
<feature type="region of interest" description="Disordered" evidence="1">
    <location>
        <begin position="99"/>
        <end position="120"/>
    </location>
</feature>
<name>A0AAV3R605_LITER</name>
<dbReference type="Proteomes" id="UP001454036">
    <property type="component" value="Unassembled WGS sequence"/>
</dbReference>
<comment type="caution">
    <text evidence="2">The sequence shown here is derived from an EMBL/GenBank/DDBJ whole genome shotgun (WGS) entry which is preliminary data.</text>
</comment>
<keyword evidence="3" id="KW-1185">Reference proteome</keyword>
<reference evidence="2 3" key="1">
    <citation type="submission" date="2024-01" db="EMBL/GenBank/DDBJ databases">
        <title>The complete chloroplast genome sequence of Lithospermum erythrorhizon: insights into the phylogenetic relationship among Boraginaceae species and the maternal lineages of purple gromwells.</title>
        <authorList>
            <person name="Okada T."/>
            <person name="Watanabe K."/>
        </authorList>
    </citation>
    <scope>NUCLEOTIDE SEQUENCE [LARGE SCALE GENOMIC DNA]</scope>
</reference>
<feature type="region of interest" description="Disordered" evidence="1">
    <location>
        <begin position="1"/>
        <end position="23"/>
    </location>
</feature>
<protein>
    <submittedName>
        <fullName evidence="2">Uncharacterized protein</fullName>
    </submittedName>
</protein>
<gene>
    <name evidence="2" type="ORF">LIER_41079</name>
</gene>
<dbReference type="AlphaFoldDB" id="A0AAV3R605"/>
<sequence>MRRDGIYSPVGKKGEVSRENIEPQVQVHQDGDDIRVQLSRLAKTQEDQTRAIKKNRGYLRGIIKFLKCFGKDFDPVEEHHTPQHAPQPICSPGGTPVFAENFGYEPSQDKGMGFYPSGTD</sequence>